<dbReference type="RefSeq" id="WP_028126640.1">
    <property type="nucleotide sequence ID" value="NZ_PHNE01000001.1"/>
</dbReference>
<evidence type="ECO:0000256" key="2">
    <source>
        <dbReference type="SAM" id="Phobius"/>
    </source>
</evidence>
<sequence length="1041" mass="119815">MKKIFNQLFLVLLTLMSFFIGAGFSKTSKPTIEKNNVSLQNRFAQSESARVVNPMYPNIELNTEVRTSKAQAMTSGCGTNGDTTHNTTQSSITIDTTKYAKNIDDFKNQYKDISFDLTHSHTDDKLGFKFRTHPDLITLDLSKNYNKTKFYKDDGANARDRSNSVSYYSMNTSDNDIEITIYMEANVWKNGGSCAYYETIAFTKANNFKISSKYNLDKFKQQVINNGQKTITYHSRTGSTIDSESTIDPATLKPTGKANKTEIDKLLRIRAEESFGSQWTAYKDYGVTYQLVAWDSIKNEVTTVYMLHNQEFLRYTTKIKLIVDQDFWDMNFLKRLEIKPGKVVDLTNPAKTVEDVPELIQKKNEETGANEQTFIYHNAMTINFASGNNRNEKLLVNGKDTEVWQNVFTATLTDGRSTTDSIMDDKNTYVITVEVDGKEEFKRTIKINSLNPNVDFKWMGWDPQNTPGDKNKYDQWVLTQPFIGGVKNELYDPYINPKTGTRTQSIFVNEKPLKEPFLIDPKDRYGQIIGGEIADGDYRWGYFAEAYVVNKGILYEFKKEQLEQLAKIERVEINPENFQEIGHRETVDVKKELQFSNPGTWHYIFYLKDNVNKTSWGENSIQNPPNGKDILATQGSAIHKIITLDSAKENYRRFLDLEASQKNSKVHEWFTVPSGGHLRTFMLSNNLITPTEKLELIKYEEIVKYWRQYVSAAINGHMTYDPEKDDRANLENWSPIYFPMRKKEELAAREYIIQKIKLQMLGIGTSIYQKDYTIESMNGTPFEKMDLSQFVSISEKNPVEKLDLKVVSTPESLNIVNSLTVGINNDISFDEDLYVDLSTVKFKNHEGNWGKWLQQEGNSNESFYKNYLLDYVSETLDLYRKAKNETLIQIPEKDENGNVTGNLVDKVIPEYQYGKDYAIFINGNKLDIEQELSTKEYINDFLNAKKFETMWVRVKAIRGTVLLGGGTDYKIINDPKSSHIPDPKPTPEKPDKPEPPIIDDKSNKGFGGFWWLLILPIVAIGTIFTIMFVKRRKKMKKFKLK</sequence>
<evidence type="ECO:0000256" key="1">
    <source>
        <dbReference type="SAM" id="MobiDB-lite"/>
    </source>
</evidence>
<gene>
    <name evidence="3" type="ORF">ELUCI_v1c02540</name>
</gene>
<organism evidence="3 4">
    <name type="scientific">Williamsoniiplasma lucivorax</name>
    <dbReference type="NCBI Taxonomy" id="209274"/>
    <lineage>
        <taxon>Bacteria</taxon>
        <taxon>Bacillati</taxon>
        <taxon>Mycoplasmatota</taxon>
        <taxon>Mollicutes</taxon>
        <taxon>Entomoplasmatales</taxon>
        <taxon>Williamsoniiplasma</taxon>
    </lineage>
</organism>
<keyword evidence="2" id="KW-1133">Transmembrane helix</keyword>
<dbReference type="Proteomes" id="UP000237865">
    <property type="component" value="Unassembled WGS sequence"/>
</dbReference>
<dbReference type="NCBIfam" id="NF045892">
    <property type="entry name" value="ICE_Mbov_0399"/>
    <property type="match status" value="1"/>
</dbReference>
<feature type="region of interest" description="Disordered" evidence="1">
    <location>
        <begin position="973"/>
        <end position="998"/>
    </location>
</feature>
<name>A0A2S5RF74_9MOLU</name>
<comment type="caution">
    <text evidence="3">The sequence shown here is derived from an EMBL/GenBank/DDBJ whole genome shotgun (WGS) entry which is preliminary data.</text>
</comment>
<keyword evidence="2" id="KW-0812">Transmembrane</keyword>
<accession>A0A2S5RF74</accession>
<keyword evidence="2" id="KW-0472">Membrane</keyword>
<protein>
    <submittedName>
        <fullName evidence="3">Uncharacterized protein</fullName>
    </submittedName>
</protein>
<proteinExistence type="predicted"/>
<dbReference type="EMBL" id="PHNE01000001">
    <property type="protein sequence ID" value="PPE05963.1"/>
    <property type="molecule type" value="Genomic_DNA"/>
</dbReference>
<reference evidence="3 4" key="1">
    <citation type="submission" date="2017-11" db="EMBL/GenBank/DDBJ databases">
        <title>Genome sequence of Entomoplasma lucivorax PIPN-2 (ATCC 49196).</title>
        <authorList>
            <person name="Lo W.-S."/>
            <person name="Gasparich G.E."/>
            <person name="Kuo C.-H."/>
        </authorList>
    </citation>
    <scope>NUCLEOTIDE SEQUENCE [LARGE SCALE GENOMIC DNA]</scope>
    <source>
        <strain evidence="3 4">PIPN-2</strain>
    </source>
</reference>
<evidence type="ECO:0000313" key="4">
    <source>
        <dbReference type="Proteomes" id="UP000237865"/>
    </source>
</evidence>
<dbReference type="AlphaFoldDB" id="A0A2S5RF74"/>
<dbReference type="STRING" id="1399797.GCA_000518285_00880"/>
<keyword evidence="4" id="KW-1185">Reference proteome</keyword>
<evidence type="ECO:0000313" key="3">
    <source>
        <dbReference type="EMBL" id="PPE05963.1"/>
    </source>
</evidence>
<feature type="transmembrane region" description="Helical" evidence="2">
    <location>
        <begin position="1009"/>
        <end position="1029"/>
    </location>
</feature>